<name>A0A3S1B7B0_9CYAN</name>
<proteinExistence type="predicted"/>
<sequence length="61" mass="6830">MEPTEAQYLVLNALETLELIEGMLYDEERGFYLISTLSSILPIALVLQDGEIIPTSWASDI</sequence>
<dbReference type="AlphaFoldDB" id="A0A3S1B7B0"/>
<dbReference type="Proteomes" id="UP000271624">
    <property type="component" value="Unassembled WGS sequence"/>
</dbReference>
<accession>A0A3S1B7B0</accession>
<reference evidence="1" key="2">
    <citation type="journal article" date="2019" name="Genome Biol. Evol.">
        <title>Day and night: Metabolic profiles and evolutionary relationships of six axenic non-marine cyanobacteria.</title>
        <authorList>
            <person name="Will S.E."/>
            <person name="Henke P."/>
            <person name="Boedeker C."/>
            <person name="Huang S."/>
            <person name="Brinkmann H."/>
            <person name="Rohde M."/>
            <person name="Jarek M."/>
            <person name="Friedl T."/>
            <person name="Seufert S."/>
            <person name="Schumacher M."/>
            <person name="Overmann J."/>
            <person name="Neumann-Schaal M."/>
            <person name="Petersen J."/>
        </authorList>
    </citation>
    <scope>NUCLEOTIDE SEQUENCE [LARGE SCALE GENOMIC DNA]</scope>
    <source>
        <strain evidence="1">PCC 7102</strain>
    </source>
</reference>
<dbReference type="OrthoDB" id="488904at2"/>
<protein>
    <submittedName>
        <fullName evidence="1">Uncharacterized protein</fullName>
    </submittedName>
</protein>
<evidence type="ECO:0000313" key="2">
    <source>
        <dbReference type="Proteomes" id="UP000271624"/>
    </source>
</evidence>
<evidence type="ECO:0000313" key="1">
    <source>
        <dbReference type="EMBL" id="RUT06244.1"/>
    </source>
</evidence>
<dbReference type="RefSeq" id="WP_127081898.1">
    <property type="nucleotide sequence ID" value="NZ_RSCL01000007.1"/>
</dbReference>
<comment type="caution">
    <text evidence="1">The sequence shown here is derived from an EMBL/GenBank/DDBJ whole genome shotgun (WGS) entry which is preliminary data.</text>
</comment>
<keyword evidence="2" id="KW-1185">Reference proteome</keyword>
<gene>
    <name evidence="1" type="ORF">DSM106972_034500</name>
</gene>
<dbReference type="EMBL" id="RSCL01000007">
    <property type="protein sequence ID" value="RUT06244.1"/>
    <property type="molecule type" value="Genomic_DNA"/>
</dbReference>
<organism evidence="1 2">
    <name type="scientific">Dulcicalothrix desertica PCC 7102</name>
    <dbReference type="NCBI Taxonomy" id="232991"/>
    <lineage>
        <taxon>Bacteria</taxon>
        <taxon>Bacillati</taxon>
        <taxon>Cyanobacteriota</taxon>
        <taxon>Cyanophyceae</taxon>
        <taxon>Nostocales</taxon>
        <taxon>Calotrichaceae</taxon>
        <taxon>Dulcicalothrix</taxon>
    </lineage>
</organism>
<reference evidence="1" key="1">
    <citation type="submission" date="2018-12" db="EMBL/GenBank/DDBJ databases">
        <authorList>
            <person name="Will S."/>
            <person name="Neumann-Schaal M."/>
            <person name="Henke P."/>
        </authorList>
    </citation>
    <scope>NUCLEOTIDE SEQUENCE</scope>
    <source>
        <strain evidence="1">PCC 7102</strain>
    </source>
</reference>